<keyword evidence="1" id="KW-1133">Transmembrane helix</keyword>
<dbReference type="AlphaFoldDB" id="A0A1I4HJ36"/>
<name>A0A1I4HJ36_9HYPH</name>
<dbReference type="InterPro" id="IPR002559">
    <property type="entry name" value="Transposase_11"/>
</dbReference>
<protein>
    <submittedName>
        <fullName evidence="3">Transposase DDE domain-containing protein</fullName>
    </submittedName>
</protein>
<proteinExistence type="predicted"/>
<keyword evidence="1" id="KW-0812">Transmembrane</keyword>
<feature type="domain" description="Transposase IS4-like" evidence="2">
    <location>
        <begin position="7"/>
        <end position="58"/>
    </location>
</feature>
<accession>A0A1I4HJ36</accession>
<evidence type="ECO:0000313" key="4">
    <source>
        <dbReference type="Proteomes" id="UP000198804"/>
    </source>
</evidence>
<dbReference type="GO" id="GO:0006313">
    <property type="term" value="P:DNA transposition"/>
    <property type="evidence" value="ECO:0007669"/>
    <property type="project" value="InterPro"/>
</dbReference>
<dbReference type="GO" id="GO:0003677">
    <property type="term" value="F:DNA binding"/>
    <property type="evidence" value="ECO:0007669"/>
    <property type="project" value="InterPro"/>
</dbReference>
<evidence type="ECO:0000313" key="3">
    <source>
        <dbReference type="EMBL" id="SFL41541.1"/>
    </source>
</evidence>
<dbReference type="EMBL" id="FOSV01000014">
    <property type="protein sequence ID" value="SFL41541.1"/>
    <property type="molecule type" value="Genomic_DNA"/>
</dbReference>
<dbReference type="PANTHER" id="PTHR33258">
    <property type="entry name" value="TRANSPOSASE INSL FOR INSERTION SEQUENCE ELEMENT IS186A-RELATED"/>
    <property type="match status" value="1"/>
</dbReference>
<dbReference type="GO" id="GO:0004803">
    <property type="term" value="F:transposase activity"/>
    <property type="evidence" value="ECO:0007669"/>
    <property type="project" value="InterPro"/>
</dbReference>
<dbReference type="InterPro" id="IPR012337">
    <property type="entry name" value="RNaseH-like_sf"/>
</dbReference>
<keyword evidence="1" id="KW-0472">Membrane</keyword>
<reference evidence="4" key="1">
    <citation type="submission" date="2016-10" db="EMBL/GenBank/DDBJ databases">
        <authorList>
            <person name="Varghese N."/>
            <person name="Submissions S."/>
        </authorList>
    </citation>
    <scope>NUCLEOTIDE SEQUENCE [LARGE SCALE GENOMIC DNA]</scope>
    <source>
        <strain evidence="4">CGMCC 1.6474</strain>
    </source>
</reference>
<dbReference type="SUPFAM" id="SSF53098">
    <property type="entry name" value="Ribonuclease H-like"/>
    <property type="match status" value="1"/>
</dbReference>
<dbReference type="Proteomes" id="UP000198804">
    <property type="component" value="Unassembled WGS sequence"/>
</dbReference>
<organism evidence="3 4">
    <name type="scientific">Methylorubrum salsuginis</name>
    <dbReference type="NCBI Taxonomy" id="414703"/>
    <lineage>
        <taxon>Bacteria</taxon>
        <taxon>Pseudomonadati</taxon>
        <taxon>Pseudomonadota</taxon>
        <taxon>Alphaproteobacteria</taxon>
        <taxon>Hyphomicrobiales</taxon>
        <taxon>Methylobacteriaceae</taxon>
        <taxon>Methylorubrum</taxon>
    </lineage>
</organism>
<gene>
    <name evidence="3" type="ORF">SAMN04488125_114111</name>
</gene>
<evidence type="ECO:0000256" key="1">
    <source>
        <dbReference type="SAM" id="Phobius"/>
    </source>
</evidence>
<dbReference type="RefSeq" id="WP_165616480.1">
    <property type="nucleotide sequence ID" value="NZ_FOSV01000014.1"/>
</dbReference>
<sequence length="115" mass="13307">MLTNHPAASAVEIATLYERHWQIEPVFRWLDQPLRIRHFLGQRPAAIQLQLYAALIAFALVHLTARRSRFAGSMLRFQRLIDSVQLSRAISCRSTHRDHRDEHGLRLSLPSTSEI</sequence>
<keyword evidence="4" id="KW-1185">Reference proteome</keyword>
<dbReference type="PANTHER" id="PTHR33258:SF1">
    <property type="entry name" value="TRANSPOSASE INSL FOR INSERTION SEQUENCE ELEMENT IS186A-RELATED"/>
    <property type="match status" value="1"/>
</dbReference>
<dbReference type="Pfam" id="PF01609">
    <property type="entry name" value="DDE_Tnp_1"/>
    <property type="match status" value="1"/>
</dbReference>
<feature type="transmembrane region" description="Helical" evidence="1">
    <location>
        <begin position="45"/>
        <end position="65"/>
    </location>
</feature>
<evidence type="ECO:0000259" key="2">
    <source>
        <dbReference type="Pfam" id="PF01609"/>
    </source>
</evidence>